<proteinExistence type="predicted"/>
<dbReference type="Gene3D" id="3.30.450.20">
    <property type="entry name" value="PAS domain"/>
    <property type="match status" value="1"/>
</dbReference>
<reference evidence="5" key="2">
    <citation type="journal article" date="2017" name="Stand. Genomic Sci.">
        <title>Complete genome sequence of the sulfur-oxidizing chemolithoautotrophic Sulfurovum lithotrophicum 42BKTT.</title>
        <authorList>
            <person name="Jeon W."/>
            <person name="Priscilla L."/>
            <person name="Park G."/>
            <person name="Lee H."/>
            <person name="Lee N."/>
            <person name="Lee D."/>
            <person name="Kwon H."/>
            <person name="Ahn I."/>
            <person name="Lee C."/>
            <person name="Lee H."/>
            <person name="Ahn J."/>
        </authorList>
    </citation>
    <scope>NUCLEOTIDE SEQUENCE [LARGE SCALE GENOMIC DNA]</scope>
    <source>
        <strain evidence="5">ATCC BAA-797 / 42BKT</strain>
    </source>
</reference>
<dbReference type="CDD" id="cd12913">
    <property type="entry name" value="PDC1_MCP_like"/>
    <property type="match status" value="1"/>
</dbReference>
<dbReference type="InterPro" id="IPR052016">
    <property type="entry name" value="Bact_Sigma-Reg"/>
</dbReference>
<dbReference type="InterPro" id="IPR001932">
    <property type="entry name" value="PPM-type_phosphatase-like_dom"/>
</dbReference>
<reference evidence="4 5" key="1">
    <citation type="submission" date="2015-04" db="EMBL/GenBank/DDBJ databases">
        <title>Complete genome sequence of Sulfurovum lithotrophicum ATCC BAA-797T.</title>
        <authorList>
            <person name="Ahn J."/>
            <person name="Park G."/>
            <person name="Jeon W."/>
            <person name="Jang Y."/>
            <person name="Jang M."/>
            <person name="Lee H."/>
            <person name="Lee H."/>
        </authorList>
    </citation>
    <scope>NUCLEOTIDE SEQUENCE [LARGE SCALE GENOMIC DNA]</scope>
    <source>
        <strain evidence="5">ATCC BAA-797 / 42BKT</strain>
    </source>
</reference>
<feature type="domain" description="PPM-type phosphatase" evidence="3">
    <location>
        <begin position="368"/>
        <end position="576"/>
    </location>
</feature>
<dbReference type="InterPro" id="IPR029151">
    <property type="entry name" value="Sensor-like_sf"/>
</dbReference>
<sequence length="583" mass="67056">MAKVFINSRFKLDRIQKKVIFYILVITIPLLLFSLYFIQDVGGSELTRSAKQKASHINTEIMSEIKQYLEDASAFTKEASYMLKLHPHEYIAVLPFLKKHVKNNPNVYGSALAIDPSSSLNGLYCKYYYENNATVKEKWLLPPAYDYLHQNWYTKVRESKKGEWSKPYFDEGGGEVFMSTFSYPMLDKYDHFSGVITADIKIDVLSLKIQKMTFSKEHFVFVLDKNGFLLSHPDDKYAMKQTAITYAKNVHSETLLNAIPHILETDRGIYTVNIGDEEFTLYYSTMPYSDFKIMTFLNNAFLYRSLFELKQKFIVIVIIDILLILLMIFIILKQFKKDIVKKTKLRNDLELARKIQMSFLPVHKNIETDRFELHSYLKAAKKVGGDLYGYKELDKSIIFYVGDVSGKGIPAALFMMATQILLKNAIDTTDDPAEIITLTNSKLLEMSSNGMFVTLLVIKYDFKTHTLTFCNAGHPGFIVKTDRLFSPISNIHPPVNTFSNTVYDNNIMTMKDPFQLICFTDGVTEAENSKQEMFGIDRVAKSLEREFSLKYLLESIGGFIENNPPNDDITILEFRIIKNIGET</sequence>
<evidence type="ECO:0000259" key="3">
    <source>
        <dbReference type="SMART" id="SM00331"/>
    </source>
</evidence>
<evidence type="ECO:0000313" key="4">
    <source>
        <dbReference type="EMBL" id="AKF25247.1"/>
    </source>
</evidence>
<dbReference type="EMBL" id="CP011308">
    <property type="protein sequence ID" value="AKF25247.1"/>
    <property type="molecule type" value="Genomic_DNA"/>
</dbReference>
<dbReference type="InterPro" id="IPR036457">
    <property type="entry name" value="PPM-type-like_dom_sf"/>
</dbReference>
<gene>
    <name evidence="4" type="ORF">YH65_07460</name>
</gene>
<evidence type="ECO:0000256" key="2">
    <source>
        <dbReference type="SAM" id="Phobius"/>
    </source>
</evidence>
<dbReference type="SUPFAM" id="SSF81606">
    <property type="entry name" value="PP2C-like"/>
    <property type="match status" value="1"/>
</dbReference>
<dbReference type="PANTHER" id="PTHR43156:SF2">
    <property type="entry name" value="STAGE II SPORULATION PROTEIN E"/>
    <property type="match status" value="1"/>
</dbReference>
<dbReference type="Proteomes" id="UP000034444">
    <property type="component" value="Chromosome"/>
</dbReference>
<accession>A0A7U4M1R9</accession>
<keyword evidence="2" id="KW-0812">Transmembrane</keyword>
<feature type="transmembrane region" description="Helical" evidence="2">
    <location>
        <begin position="313"/>
        <end position="332"/>
    </location>
</feature>
<dbReference type="Pfam" id="PF22673">
    <property type="entry name" value="MCP-like_PDC_1"/>
    <property type="match status" value="1"/>
</dbReference>
<keyword evidence="2" id="KW-0472">Membrane</keyword>
<keyword evidence="5" id="KW-1185">Reference proteome</keyword>
<dbReference type="KEGG" id="slh:YH65_07460"/>
<dbReference type="Gene3D" id="3.60.40.10">
    <property type="entry name" value="PPM-type phosphatase domain"/>
    <property type="match status" value="1"/>
</dbReference>
<organism evidence="4 5">
    <name type="scientific">Sulfurovum lithotrophicum</name>
    <dbReference type="NCBI Taxonomy" id="206403"/>
    <lineage>
        <taxon>Bacteria</taxon>
        <taxon>Pseudomonadati</taxon>
        <taxon>Campylobacterota</taxon>
        <taxon>Epsilonproteobacteria</taxon>
        <taxon>Campylobacterales</taxon>
        <taxon>Sulfurovaceae</taxon>
        <taxon>Sulfurovum</taxon>
    </lineage>
</organism>
<evidence type="ECO:0000256" key="1">
    <source>
        <dbReference type="ARBA" id="ARBA00022801"/>
    </source>
</evidence>
<dbReference type="SMART" id="SM00331">
    <property type="entry name" value="PP2C_SIG"/>
    <property type="match status" value="1"/>
</dbReference>
<dbReference type="AlphaFoldDB" id="A0A7U4M1R9"/>
<protein>
    <recommendedName>
        <fullName evidence="3">PPM-type phosphatase domain-containing protein</fullName>
    </recommendedName>
</protein>
<dbReference type="GO" id="GO:0016791">
    <property type="term" value="F:phosphatase activity"/>
    <property type="evidence" value="ECO:0007669"/>
    <property type="project" value="TreeGrafter"/>
</dbReference>
<keyword evidence="2" id="KW-1133">Transmembrane helix</keyword>
<feature type="transmembrane region" description="Helical" evidence="2">
    <location>
        <begin position="20"/>
        <end position="38"/>
    </location>
</feature>
<dbReference type="OrthoDB" id="5337673at2"/>
<dbReference type="Pfam" id="PF07228">
    <property type="entry name" value="SpoIIE"/>
    <property type="match status" value="1"/>
</dbReference>
<keyword evidence="1" id="KW-0378">Hydrolase</keyword>
<dbReference type="SUPFAM" id="SSF103190">
    <property type="entry name" value="Sensory domain-like"/>
    <property type="match status" value="1"/>
</dbReference>
<evidence type="ECO:0000313" key="5">
    <source>
        <dbReference type="Proteomes" id="UP000034444"/>
    </source>
</evidence>
<dbReference type="PANTHER" id="PTHR43156">
    <property type="entry name" value="STAGE II SPORULATION PROTEIN E-RELATED"/>
    <property type="match status" value="1"/>
</dbReference>
<name>A0A7U4M1R9_9BACT</name>